<reference evidence="3" key="2">
    <citation type="journal article" date="2017" name="J. Anim. Genet.">
        <title>Multiple reference genome sequences of hot pepper reveal the massive evolution of plant disease resistance genes by retroduplication.</title>
        <authorList>
            <person name="Kim S."/>
            <person name="Park J."/>
            <person name="Yeom S.-I."/>
            <person name="Kim Y.-M."/>
            <person name="Seo E."/>
            <person name="Kim K.-T."/>
            <person name="Kim M.-S."/>
            <person name="Lee J.M."/>
            <person name="Cheong K."/>
            <person name="Shin H.-S."/>
            <person name="Kim S.-B."/>
            <person name="Han K."/>
            <person name="Lee J."/>
            <person name="Park M."/>
            <person name="Lee H.-A."/>
            <person name="Lee H.-Y."/>
            <person name="Lee Y."/>
            <person name="Oh S."/>
            <person name="Lee J.H."/>
            <person name="Choi E."/>
            <person name="Choi E."/>
            <person name="Lee S.E."/>
            <person name="Jeon J."/>
            <person name="Kim H."/>
            <person name="Choi G."/>
            <person name="Song H."/>
            <person name="Lee J."/>
            <person name="Lee S.-C."/>
            <person name="Kwon J.-K."/>
            <person name="Lee H.-Y."/>
            <person name="Koo N."/>
            <person name="Hong Y."/>
            <person name="Kim R.W."/>
            <person name="Kang W.-H."/>
            <person name="Huh J.H."/>
            <person name="Kang B.-C."/>
            <person name="Yang T.-J."/>
            <person name="Lee Y.-H."/>
            <person name="Bennetzen J.L."/>
            <person name="Choi D."/>
        </authorList>
    </citation>
    <scope>NUCLEOTIDE SEQUENCE [LARGE SCALE GENOMIC DNA]</scope>
    <source>
        <strain evidence="3">cv. PBC81</strain>
    </source>
</reference>
<name>A0A2G2VKH6_CAPBA</name>
<evidence type="ECO:0000313" key="3">
    <source>
        <dbReference type="Proteomes" id="UP000224567"/>
    </source>
</evidence>
<evidence type="ECO:0000256" key="1">
    <source>
        <dbReference type="SAM" id="Phobius"/>
    </source>
</evidence>
<organism evidence="2 3">
    <name type="scientific">Capsicum baccatum</name>
    <name type="common">Peruvian pepper</name>
    <dbReference type="NCBI Taxonomy" id="33114"/>
    <lineage>
        <taxon>Eukaryota</taxon>
        <taxon>Viridiplantae</taxon>
        <taxon>Streptophyta</taxon>
        <taxon>Embryophyta</taxon>
        <taxon>Tracheophyta</taxon>
        <taxon>Spermatophyta</taxon>
        <taxon>Magnoliopsida</taxon>
        <taxon>eudicotyledons</taxon>
        <taxon>Gunneridae</taxon>
        <taxon>Pentapetalae</taxon>
        <taxon>asterids</taxon>
        <taxon>lamiids</taxon>
        <taxon>Solanales</taxon>
        <taxon>Solanaceae</taxon>
        <taxon>Solanoideae</taxon>
        <taxon>Capsiceae</taxon>
        <taxon>Capsicum</taxon>
    </lineage>
</organism>
<gene>
    <name evidence="2" type="ORF">CQW23_25268</name>
</gene>
<dbReference type="AlphaFoldDB" id="A0A2G2VKH6"/>
<accession>A0A2G2VKH6</accession>
<feature type="transmembrane region" description="Helical" evidence="1">
    <location>
        <begin position="48"/>
        <end position="71"/>
    </location>
</feature>
<keyword evidence="1" id="KW-0812">Transmembrane</keyword>
<proteinExistence type="predicted"/>
<dbReference type="EMBL" id="MLFT02000011">
    <property type="protein sequence ID" value="PHT33468.1"/>
    <property type="molecule type" value="Genomic_DNA"/>
</dbReference>
<dbReference type="Proteomes" id="UP000224567">
    <property type="component" value="Unassembled WGS sequence"/>
</dbReference>
<sequence>MVDEKVAVAVPLVMLAEKEENADTREFFDVVKGVTYTMNFPELARKHCLGVGIPGWLFGSSTLLISLISSFDFL</sequence>
<keyword evidence="1" id="KW-1133">Transmembrane helix</keyword>
<protein>
    <submittedName>
        <fullName evidence="2">Uncharacterized protein</fullName>
    </submittedName>
</protein>
<comment type="caution">
    <text evidence="2">The sequence shown here is derived from an EMBL/GenBank/DDBJ whole genome shotgun (WGS) entry which is preliminary data.</text>
</comment>
<reference evidence="2 3" key="1">
    <citation type="journal article" date="2017" name="Genome Biol.">
        <title>New reference genome sequences of hot pepper reveal the massive evolution of plant disease-resistance genes by retroduplication.</title>
        <authorList>
            <person name="Kim S."/>
            <person name="Park J."/>
            <person name="Yeom S.I."/>
            <person name="Kim Y.M."/>
            <person name="Seo E."/>
            <person name="Kim K.T."/>
            <person name="Kim M.S."/>
            <person name="Lee J.M."/>
            <person name="Cheong K."/>
            <person name="Shin H.S."/>
            <person name="Kim S.B."/>
            <person name="Han K."/>
            <person name="Lee J."/>
            <person name="Park M."/>
            <person name="Lee H.A."/>
            <person name="Lee H.Y."/>
            <person name="Lee Y."/>
            <person name="Oh S."/>
            <person name="Lee J.H."/>
            <person name="Choi E."/>
            <person name="Choi E."/>
            <person name="Lee S.E."/>
            <person name="Jeon J."/>
            <person name="Kim H."/>
            <person name="Choi G."/>
            <person name="Song H."/>
            <person name="Lee J."/>
            <person name="Lee S.C."/>
            <person name="Kwon J.K."/>
            <person name="Lee H.Y."/>
            <person name="Koo N."/>
            <person name="Hong Y."/>
            <person name="Kim R.W."/>
            <person name="Kang W.H."/>
            <person name="Huh J.H."/>
            <person name="Kang B.C."/>
            <person name="Yang T.J."/>
            <person name="Lee Y.H."/>
            <person name="Bennetzen J.L."/>
            <person name="Choi D."/>
        </authorList>
    </citation>
    <scope>NUCLEOTIDE SEQUENCE [LARGE SCALE GENOMIC DNA]</scope>
    <source>
        <strain evidence="3">cv. PBC81</strain>
    </source>
</reference>
<keyword evidence="3" id="KW-1185">Reference proteome</keyword>
<keyword evidence="1" id="KW-0472">Membrane</keyword>
<evidence type="ECO:0000313" key="2">
    <source>
        <dbReference type="EMBL" id="PHT33468.1"/>
    </source>
</evidence>